<sequence length="63" mass="7509">MKTRTHRASAKRFKVSATGRIFHQRANRKHKLSKMRPQYRREAGRPAEVLGADRKRLRRILNI</sequence>
<dbReference type="EMBL" id="CP034928">
    <property type="protein sequence ID" value="QAA76568.1"/>
    <property type="molecule type" value="Genomic_DNA"/>
</dbReference>
<keyword evidence="3 5" id="KW-0687">Ribonucleoprotein</keyword>
<evidence type="ECO:0000256" key="5">
    <source>
        <dbReference type="RuleBase" id="RU000568"/>
    </source>
</evidence>
<dbReference type="InterPro" id="IPR001706">
    <property type="entry name" value="Ribosomal_bL35"/>
</dbReference>
<evidence type="ECO:0000256" key="3">
    <source>
        <dbReference type="ARBA" id="ARBA00023274"/>
    </source>
</evidence>
<dbReference type="InterPro" id="IPR037229">
    <property type="entry name" value="Ribosomal_bL35_sf"/>
</dbReference>
<dbReference type="PRINTS" id="PR00064">
    <property type="entry name" value="RIBOSOMALL35"/>
</dbReference>
<evidence type="ECO:0000313" key="6">
    <source>
        <dbReference type="EMBL" id="QAA76568.1"/>
    </source>
</evidence>
<accession>A0A410FUF4</accession>
<dbReference type="AlphaFoldDB" id="A0A410FUF4"/>
<dbReference type="Proteomes" id="UP000287233">
    <property type="component" value="Chromosome"/>
</dbReference>
<evidence type="ECO:0000256" key="1">
    <source>
        <dbReference type="ARBA" id="ARBA00006598"/>
    </source>
</evidence>
<evidence type="ECO:0000313" key="7">
    <source>
        <dbReference type="Proteomes" id="UP000287233"/>
    </source>
</evidence>
<dbReference type="GO" id="GO:0006412">
    <property type="term" value="P:translation"/>
    <property type="evidence" value="ECO:0007669"/>
    <property type="project" value="InterPro"/>
</dbReference>
<evidence type="ECO:0000256" key="2">
    <source>
        <dbReference type="ARBA" id="ARBA00022980"/>
    </source>
</evidence>
<evidence type="ECO:0000256" key="4">
    <source>
        <dbReference type="ARBA" id="ARBA00035486"/>
    </source>
</evidence>
<keyword evidence="2 5" id="KW-0689">Ribosomal protein</keyword>
<organism evidence="6 7">
    <name type="scientific">Bipolaricaulis sibiricus</name>
    <dbReference type="NCBI Taxonomy" id="2501609"/>
    <lineage>
        <taxon>Bacteria</taxon>
        <taxon>Candidatus Bipolaricaulota</taxon>
        <taxon>Candidatus Bipolaricaulia</taxon>
        <taxon>Candidatus Bipolaricaulales</taxon>
        <taxon>Candidatus Bipolaricaulaceae</taxon>
        <taxon>Candidatus Bipolaricaulis</taxon>
    </lineage>
</organism>
<name>A0A410FUF4_BIPS1</name>
<gene>
    <name evidence="6" type="ORF">BIP78_0802</name>
</gene>
<dbReference type="InterPro" id="IPR021137">
    <property type="entry name" value="Ribosomal_bL35-like"/>
</dbReference>
<dbReference type="Pfam" id="PF01632">
    <property type="entry name" value="Ribosomal_L35p"/>
    <property type="match status" value="1"/>
</dbReference>
<dbReference type="SUPFAM" id="SSF143034">
    <property type="entry name" value="L35p-like"/>
    <property type="match status" value="1"/>
</dbReference>
<dbReference type="GO" id="GO:0005840">
    <property type="term" value="C:ribosome"/>
    <property type="evidence" value="ECO:0007669"/>
    <property type="project" value="UniProtKB-KW"/>
</dbReference>
<protein>
    <recommendedName>
        <fullName evidence="4 5">50S ribosomal protein L35</fullName>
    </recommendedName>
</protein>
<reference evidence="7" key="1">
    <citation type="submission" date="2018-12" db="EMBL/GenBank/DDBJ databases">
        <title>Complete genome sequence of an uncultured bacterium of the candidate phylum Bipolaricaulota.</title>
        <authorList>
            <person name="Kadnikov V.V."/>
            <person name="Mardanov A.V."/>
            <person name="Beletsky A.V."/>
            <person name="Frank Y.A."/>
            <person name="Karnachuk O.V."/>
            <person name="Ravin N.V."/>
        </authorList>
    </citation>
    <scope>NUCLEOTIDE SEQUENCE [LARGE SCALE GENOMIC DNA]</scope>
</reference>
<dbReference type="KEGG" id="bih:BIP78_0802"/>
<dbReference type="GO" id="GO:0003735">
    <property type="term" value="F:structural constituent of ribosome"/>
    <property type="evidence" value="ECO:0007669"/>
    <property type="project" value="InterPro"/>
</dbReference>
<dbReference type="GO" id="GO:1990904">
    <property type="term" value="C:ribonucleoprotein complex"/>
    <property type="evidence" value="ECO:0007669"/>
    <property type="project" value="UniProtKB-KW"/>
</dbReference>
<dbReference type="Gene3D" id="4.10.410.60">
    <property type="match status" value="1"/>
</dbReference>
<comment type="similarity">
    <text evidence="1 5">Belongs to the bacterial ribosomal protein bL35 family.</text>
</comment>
<proteinExistence type="inferred from homology"/>